<dbReference type="Proteomes" id="UP000054097">
    <property type="component" value="Unassembled WGS sequence"/>
</dbReference>
<feature type="transmembrane region" description="Helical" evidence="5">
    <location>
        <begin position="12"/>
        <end position="29"/>
    </location>
</feature>
<dbReference type="GO" id="GO:0016020">
    <property type="term" value="C:membrane"/>
    <property type="evidence" value="ECO:0007669"/>
    <property type="project" value="UniProtKB-SubCell"/>
</dbReference>
<evidence type="ECO:0000256" key="2">
    <source>
        <dbReference type="ARBA" id="ARBA00022692"/>
    </source>
</evidence>
<dbReference type="InterPro" id="IPR007568">
    <property type="entry name" value="RTA1"/>
</dbReference>
<protein>
    <recommendedName>
        <fullName evidence="8">RTA1 like protein</fullName>
    </recommendedName>
</protein>
<dbReference type="PANTHER" id="PTHR31465">
    <property type="entry name" value="PROTEIN RTA1-RELATED"/>
    <property type="match status" value="1"/>
</dbReference>
<evidence type="ECO:0008006" key="8">
    <source>
        <dbReference type="Google" id="ProtNLM"/>
    </source>
</evidence>
<evidence type="ECO:0000256" key="5">
    <source>
        <dbReference type="SAM" id="Phobius"/>
    </source>
</evidence>
<feature type="transmembrane region" description="Helical" evidence="5">
    <location>
        <begin position="192"/>
        <end position="209"/>
    </location>
</feature>
<keyword evidence="3 5" id="KW-1133">Transmembrane helix</keyword>
<evidence type="ECO:0000256" key="4">
    <source>
        <dbReference type="ARBA" id="ARBA00023136"/>
    </source>
</evidence>
<evidence type="ECO:0000256" key="1">
    <source>
        <dbReference type="ARBA" id="ARBA00004141"/>
    </source>
</evidence>
<evidence type="ECO:0000313" key="7">
    <source>
        <dbReference type="Proteomes" id="UP000054097"/>
    </source>
</evidence>
<feature type="transmembrane region" description="Helical" evidence="5">
    <location>
        <begin position="148"/>
        <end position="171"/>
    </location>
</feature>
<dbReference type="OrthoDB" id="3358017at2759"/>
<feature type="transmembrane region" description="Helical" evidence="5">
    <location>
        <begin position="67"/>
        <end position="88"/>
    </location>
</feature>
<evidence type="ECO:0000256" key="3">
    <source>
        <dbReference type="ARBA" id="ARBA00022989"/>
    </source>
</evidence>
<dbReference type="EMBL" id="KN824302">
    <property type="protein sequence ID" value="KIM26922.1"/>
    <property type="molecule type" value="Genomic_DNA"/>
</dbReference>
<feature type="transmembrane region" description="Helical" evidence="5">
    <location>
        <begin position="109"/>
        <end position="128"/>
    </location>
</feature>
<dbReference type="Pfam" id="PF04479">
    <property type="entry name" value="RTA1"/>
    <property type="match status" value="1"/>
</dbReference>
<reference evidence="6 7" key="1">
    <citation type="submission" date="2014-04" db="EMBL/GenBank/DDBJ databases">
        <authorList>
            <consortium name="DOE Joint Genome Institute"/>
            <person name="Kuo A."/>
            <person name="Zuccaro A."/>
            <person name="Kohler A."/>
            <person name="Nagy L.G."/>
            <person name="Floudas D."/>
            <person name="Copeland A."/>
            <person name="Barry K.W."/>
            <person name="Cichocki N."/>
            <person name="Veneault-Fourrey C."/>
            <person name="LaButti K."/>
            <person name="Lindquist E.A."/>
            <person name="Lipzen A."/>
            <person name="Lundell T."/>
            <person name="Morin E."/>
            <person name="Murat C."/>
            <person name="Sun H."/>
            <person name="Tunlid A."/>
            <person name="Henrissat B."/>
            <person name="Grigoriev I.V."/>
            <person name="Hibbett D.S."/>
            <person name="Martin F."/>
            <person name="Nordberg H.P."/>
            <person name="Cantor M.N."/>
            <person name="Hua S.X."/>
        </authorList>
    </citation>
    <scope>NUCLEOTIDE SEQUENCE [LARGE SCALE GENOMIC DNA]</scope>
    <source>
        <strain evidence="6 7">MAFF 305830</strain>
    </source>
</reference>
<dbReference type="HOGENOM" id="CLU_033465_3_2_1"/>
<keyword evidence="7" id="KW-1185">Reference proteome</keyword>
<keyword evidence="4 5" id="KW-0472">Membrane</keyword>
<gene>
    <name evidence="6" type="ORF">M408DRAFT_330293</name>
</gene>
<name>A0A0C2XCS3_SERVB</name>
<organism evidence="6 7">
    <name type="scientific">Serendipita vermifera MAFF 305830</name>
    <dbReference type="NCBI Taxonomy" id="933852"/>
    <lineage>
        <taxon>Eukaryota</taxon>
        <taxon>Fungi</taxon>
        <taxon>Dikarya</taxon>
        <taxon>Basidiomycota</taxon>
        <taxon>Agaricomycotina</taxon>
        <taxon>Agaricomycetes</taxon>
        <taxon>Sebacinales</taxon>
        <taxon>Serendipitaceae</taxon>
        <taxon>Serendipita</taxon>
    </lineage>
</organism>
<dbReference type="PANTHER" id="PTHR31465:SF1">
    <property type="entry name" value="PROTEIN RTA1-RELATED"/>
    <property type="match status" value="1"/>
</dbReference>
<proteinExistence type="predicted"/>
<comment type="subcellular location">
    <subcellularLocation>
        <location evidence="1">Membrane</location>
        <topology evidence="1">Multi-pass membrane protein</topology>
    </subcellularLocation>
</comment>
<feature type="transmembrane region" description="Helical" evidence="5">
    <location>
        <begin position="36"/>
        <end position="55"/>
    </location>
</feature>
<accession>A0A0C2XCS3</accession>
<sequence length="300" mass="33121">MGNFPYDANKPAAILFTVLFGLTLVLHIFQIVRARALFMLVLIIATLLQVIGYAFRYLAIINDPQLWSLIISQVFIIVSPALLAAQDYMIVGRMMSFVGPESSVISHTVITKLFVIIDIICVITQGAGTSILSGSDVPTMDQVNLGRAILIGGLVAQIVSFLIFVVIAIAFDLKAQKTIGAQLNQLRPLLTAFYISAVLIIGRSIYRAIEFGTIDFGSEDVQGYLWDHEWPFYVLDAVPILIATVLFNVVYPAAYLPKKKGVRMDGTVEEPRKHWWSKAPEKRSTATSTTTSQDIILGRV</sequence>
<evidence type="ECO:0000313" key="6">
    <source>
        <dbReference type="EMBL" id="KIM26922.1"/>
    </source>
</evidence>
<feature type="transmembrane region" description="Helical" evidence="5">
    <location>
        <begin position="232"/>
        <end position="254"/>
    </location>
</feature>
<keyword evidence="2 5" id="KW-0812">Transmembrane</keyword>
<reference evidence="7" key="2">
    <citation type="submission" date="2015-01" db="EMBL/GenBank/DDBJ databases">
        <title>Evolutionary Origins and Diversification of the Mycorrhizal Mutualists.</title>
        <authorList>
            <consortium name="DOE Joint Genome Institute"/>
            <consortium name="Mycorrhizal Genomics Consortium"/>
            <person name="Kohler A."/>
            <person name="Kuo A."/>
            <person name="Nagy L.G."/>
            <person name="Floudas D."/>
            <person name="Copeland A."/>
            <person name="Barry K.W."/>
            <person name="Cichocki N."/>
            <person name="Veneault-Fourrey C."/>
            <person name="LaButti K."/>
            <person name="Lindquist E.A."/>
            <person name="Lipzen A."/>
            <person name="Lundell T."/>
            <person name="Morin E."/>
            <person name="Murat C."/>
            <person name="Riley R."/>
            <person name="Ohm R."/>
            <person name="Sun H."/>
            <person name="Tunlid A."/>
            <person name="Henrissat B."/>
            <person name="Grigoriev I.V."/>
            <person name="Hibbett D.S."/>
            <person name="Martin F."/>
        </authorList>
    </citation>
    <scope>NUCLEOTIDE SEQUENCE [LARGE SCALE GENOMIC DNA]</scope>
    <source>
        <strain evidence="7">MAFF 305830</strain>
    </source>
</reference>
<dbReference type="AlphaFoldDB" id="A0A0C2XCS3"/>
<dbReference type="STRING" id="933852.A0A0C2XCS3"/>